<dbReference type="EMBL" id="JACEEZ010002484">
    <property type="protein sequence ID" value="KAG0728212.1"/>
    <property type="molecule type" value="Genomic_DNA"/>
</dbReference>
<gene>
    <name evidence="2" type="ORF">GWK47_032956</name>
</gene>
<evidence type="ECO:0000256" key="1">
    <source>
        <dbReference type="SAM" id="MobiDB-lite"/>
    </source>
</evidence>
<evidence type="ECO:0000313" key="2">
    <source>
        <dbReference type="EMBL" id="KAG0728212.1"/>
    </source>
</evidence>
<keyword evidence="3" id="KW-1185">Reference proteome</keyword>
<organism evidence="2 3">
    <name type="scientific">Chionoecetes opilio</name>
    <name type="common">Atlantic snow crab</name>
    <name type="synonym">Cancer opilio</name>
    <dbReference type="NCBI Taxonomy" id="41210"/>
    <lineage>
        <taxon>Eukaryota</taxon>
        <taxon>Metazoa</taxon>
        <taxon>Ecdysozoa</taxon>
        <taxon>Arthropoda</taxon>
        <taxon>Crustacea</taxon>
        <taxon>Multicrustacea</taxon>
        <taxon>Malacostraca</taxon>
        <taxon>Eumalacostraca</taxon>
        <taxon>Eucarida</taxon>
        <taxon>Decapoda</taxon>
        <taxon>Pleocyemata</taxon>
        <taxon>Brachyura</taxon>
        <taxon>Eubrachyura</taxon>
        <taxon>Majoidea</taxon>
        <taxon>Majidae</taxon>
        <taxon>Chionoecetes</taxon>
    </lineage>
</organism>
<reference evidence="2" key="1">
    <citation type="submission" date="2020-07" db="EMBL/GenBank/DDBJ databases">
        <title>The High-quality genome of the commercially important snow crab, Chionoecetes opilio.</title>
        <authorList>
            <person name="Jeong J.-H."/>
            <person name="Ryu S."/>
        </authorList>
    </citation>
    <scope>NUCLEOTIDE SEQUENCE</scope>
    <source>
        <strain evidence="2">MADBK_172401_WGS</strain>
        <tissue evidence="2">Digestive gland</tissue>
    </source>
</reference>
<accession>A0A8J4YJF0</accession>
<protein>
    <submittedName>
        <fullName evidence="2">Uncharacterized protein</fullName>
    </submittedName>
</protein>
<evidence type="ECO:0000313" key="3">
    <source>
        <dbReference type="Proteomes" id="UP000770661"/>
    </source>
</evidence>
<comment type="caution">
    <text evidence="2">The sequence shown here is derived from an EMBL/GenBank/DDBJ whole genome shotgun (WGS) entry which is preliminary data.</text>
</comment>
<name>A0A8J4YJF0_CHIOP</name>
<dbReference type="AlphaFoldDB" id="A0A8J4YJF0"/>
<dbReference type="Proteomes" id="UP000770661">
    <property type="component" value="Unassembled WGS sequence"/>
</dbReference>
<feature type="compositionally biased region" description="Low complexity" evidence="1">
    <location>
        <begin position="52"/>
        <end position="62"/>
    </location>
</feature>
<feature type="region of interest" description="Disordered" evidence="1">
    <location>
        <begin position="1"/>
        <end position="76"/>
    </location>
</feature>
<sequence length="76" mass="7732">MASPTRQVPVPVEHVASPAPSTPRISVDIAPTQVDPVDPAPGEEADDEAPNTSQSTATTTTSNVDVLSVSHKGDAS</sequence>
<proteinExistence type="predicted"/>